<keyword evidence="15" id="KW-1185">Reference proteome</keyword>
<evidence type="ECO:0000256" key="1">
    <source>
        <dbReference type="ARBA" id="ARBA00004606"/>
    </source>
</evidence>
<dbReference type="GO" id="GO:0033842">
    <property type="term" value="F:N-acetyl-beta-glucosaminyl-derivative 4-beta-N-acetylgalactosaminyltransferase activity"/>
    <property type="evidence" value="ECO:0007669"/>
    <property type="project" value="TreeGrafter"/>
</dbReference>
<keyword evidence="4 11" id="KW-0328">Glycosyltransferase</keyword>
<dbReference type="PANTHER" id="PTHR19300">
    <property type="entry name" value="BETA-1,4-GALACTOSYLTRANSFERASE"/>
    <property type="match status" value="1"/>
</dbReference>
<dbReference type="GO" id="GO:0005975">
    <property type="term" value="P:carbohydrate metabolic process"/>
    <property type="evidence" value="ECO:0007669"/>
    <property type="project" value="InterPro"/>
</dbReference>
<evidence type="ECO:0000256" key="9">
    <source>
        <dbReference type="ARBA" id="ARBA00023136"/>
    </source>
</evidence>
<keyword evidence="10 11" id="KW-0325">Glycoprotein</keyword>
<dbReference type="InterPro" id="IPR027791">
    <property type="entry name" value="Galactosyl_T_C"/>
</dbReference>
<dbReference type="PANTHER" id="PTHR19300:SF57">
    <property type="entry name" value="BETA-1,4-N-ACETYLGALACTOSAMINYLTRANSFERASE"/>
    <property type="match status" value="1"/>
</dbReference>
<dbReference type="SUPFAM" id="SSF53448">
    <property type="entry name" value="Nucleotide-diphospho-sugar transferases"/>
    <property type="match status" value="1"/>
</dbReference>
<keyword evidence="6" id="KW-0812">Transmembrane</keyword>
<comment type="subcellular location">
    <subcellularLocation>
        <location evidence="1 11">Membrane</location>
        <topology evidence="1 11">Single-pass type II membrane protein</topology>
    </subcellularLocation>
</comment>
<name>A0AAU9U3M4_EUPED</name>
<dbReference type="GO" id="GO:0016020">
    <property type="term" value="C:membrane"/>
    <property type="evidence" value="ECO:0007669"/>
    <property type="project" value="UniProtKB-SubCell"/>
</dbReference>
<dbReference type="Pfam" id="PF02709">
    <property type="entry name" value="Glyco_transf_7C"/>
    <property type="match status" value="1"/>
</dbReference>
<keyword evidence="5 11" id="KW-0808">Transferase</keyword>
<dbReference type="InterPro" id="IPR003859">
    <property type="entry name" value="Galactosyl_T"/>
</dbReference>
<keyword evidence="7 11" id="KW-0735">Signal-anchor</keyword>
<proteinExistence type="inferred from homology"/>
<dbReference type="PRINTS" id="PR02050">
    <property type="entry name" value="B14GALTRFASE"/>
</dbReference>
<comment type="caution">
    <text evidence="14">The sequence shown here is derived from an EMBL/GenBank/DDBJ whole genome shotgun (WGS) entry which is preliminary data.</text>
</comment>
<evidence type="ECO:0000256" key="3">
    <source>
        <dbReference type="ARBA" id="ARBA00005735"/>
    </source>
</evidence>
<evidence type="ECO:0000259" key="13">
    <source>
        <dbReference type="Pfam" id="PF13733"/>
    </source>
</evidence>
<organism evidence="14 15">
    <name type="scientific">Euphydryas editha</name>
    <name type="common">Edith's checkerspot</name>
    <dbReference type="NCBI Taxonomy" id="104508"/>
    <lineage>
        <taxon>Eukaryota</taxon>
        <taxon>Metazoa</taxon>
        <taxon>Ecdysozoa</taxon>
        <taxon>Arthropoda</taxon>
        <taxon>Hexapoda</taxon>
        <taxon>Insecta</taxon>
        <taxon>Pterygota</taxon>
        <taxon>Neoptera</taxon>
        <taxon>Endopterygota</taxon>
        <taxon>Lepidoptera</taxon>
        <taxon>Glossata</taxon>
        <taxon>Ditrysia</taxon>
        <taxon>Papilionoidea</taxon>
        <taxon>Nymphalidae</taxon>
        <taxon>Nymphalinae</taxon>
        <taxon>Euphydryas</taxon>
    </lineage>
</organism>
<dbReference type="GO" id="GO:0005794">
    <property type="term" value="C:Golgi apparatus"/>
    <property type="evidence" value="ECO:0007669"/>
    <property type="project" value="TreeGrafter"/>
</dbReference>
<feature type="domain" description="Galactosyltransferase N-terminal" evidence="13">
    <location>
        <begin position="97"/>
        <end position="223"/>
    </location>
</feature>
<comment type="pathway">
    <text evidence="2 11">Protein modification; protein glycosylation.</text>
</comment>
<reference evidence="14" key="1">
    <citation type="submission" date="2022-03" db="EMBL/GenBank/DDBJ databases">
        <authorList>
            <person name="Tunstrom K."/>
        </authorList>
    </citation>
    <scope>NUCLEOTIDE SEQUENCE</scope>
</reference>
<evidence type="ECO:0000256" key="2">
    <source>
        <dbReference type="ARBA" id="ARBA00004922"/>
    </source>
</evidence>
<dbReference type="Pfam" id="PF13733">
    <property type="entry name" value="Glyco_transf_7N"/>
    <property type="match status" value="1"/>
</dbReference>
<evidence type="ECO:0000256" key="6">
    <source>
        <dbReference type="ARBA" id="ARBA00022692"/>
    </source>
</evidence>
<dbReference type="InterPro" id="IPR029044">
    <property type="entry name" value="Nucleotide-diphossugar_trans"/>
</dbReference>
<dbReference type="Gene3D" id="3.90.550.10">
    <property type="entry name" value="Spore Coat Polysaccharide Biosynthesis Protein SpsA, Chain A"/>
    <property type="match status" value="1"/>
</dbReference>
<accession>A0AAU9U3M4</accession>
<evidence type="ECO:0000313" key="15">
    <source>
        <dbReference type="Proteomes" id="UP001153954"/>
    </source>
</evidence>
<dbReference type="GO" id="GO:0046872">
    <property type="term" value="F:metal ion binding"/>
    <property type="evidence" value="ECO:0007669"/>
    <property type="project" value="UniProtKB-UniRule"/>
</dbReference>
<comment type="similarity">
    <text evidence="3 11">Belongs to the glycosyltransferase 7 family.</text>
</comment>
<protein>
    <recommendedName>
        <fullName evidence="11">Beta-1,4-N-acetylgalactosaminyltransferase</fullName>
        <ecNumber evidence="11">2.4.1.-</ecNumber>
    </recommendedName>
    <alternativeName>
        <fullName evidence="11">Beta-4-GalNAcT</fullName>
    </alternativeName>
</protein>
<keyword evidence="11" id="KW-0479">Metal-binding</keyword>
<evidence type="ECO:0000256" key="11">
    <source>
        <dbReference type="RuleBase" id="RU368121"/>
    </source>
</evidence>
<keyword evidence="11" id="KW-0464">Manganese</keyword>
<evidence type="ECO:0000256" key="10">
    <source>
        <dbReference type="ARBA" id="ARBA00023180"/>
    </source>
</evidence>
<dbReference type="InterPro" id="IPR027995">
    <property type="entry name" value="Galactosyl_T_N"/>
</dbReference>
<feature type="domain" description="Galactosyltransferase C-terminal" evidence="12">
    <location>
        <begin position="240"/>
        <end position="302"/>
    </location>
</feature>
<evidence type="ECO:0000256" key="7">
    <source>
        <dbReference type="ARBA" id="ARBA00022968"/>
    </source>
</evidence>
<dbReference type="Proteomes" id="UP001153954">
    <property type="component" value="Unassembled WGS sequence"/>
</dbReference>
<evidence type="ECO:0000256" key="8">
    <source>
        <dbReference type="ARBA" id="ARBA00022989"/>
    </source>
</evidence>
<evidence type="ECO:0000313" key="14">
    <source>
        <dbReference type="EMBL" id="CAH2092732.1"/>
    </source>
</evidence>
<keyword evidence="9" id="KW-0472">Membrane</keyword>
<sequence length="311" mass="36419">MISYFFSERTRIPKTLTESVKDVQETRSYIRTICFLAVLAVIICIRCNNFCNTDSGEYVNMKFISSEEANVTMYELYLNRNNSKIQDVSLPICYYNTTGLAEITVNKTIIKYVPQEVYPSVNTGGYYRPEDCKPRHKIAILIPYRNRERNLMIFLYNIHSFLIRQKLEYMIFVIEQIGTDDFNRGKLFNAGFLEMKKFGEWRCVIFHDVDLLPLDDRILYSCPTWPRHMCATVVEVKNPKFRTLFGGVSAMDVKHFDEVNGYSNLYWGWGGEDNDMFRRIRASELPVVRNSKSIGRYTSLEHSKQSPNPLR</sequence>
<comment type="function">
    <text evidence="11">Catalyzes the transfer of galactose onto proteins or lipids.</text>
</comment>
<gene>
    <name evidence="14" type="ORF">EEDITHA_LOCUS8463</name>
</gene>
<evidence type="ECO:0000256" key="4">
    <source>
        <dbReference type="ARBA" id="ARBA00022676"/>
    </source>
</evidence>
<dbReference type="GO" id="GO:0006688">
    <property type="term" value="P:glycosphingolipid biosynthetic process"/>
    <property type="evidence" value="ECO:0007669"/>
    <property type="project" value="TreeGrafter"/>
</dbReference>
<evidence type="ECO:0000259" key="12">
    <source>
        <dbReference type="Pfam" id="PF02709"/>
    </source>
</evidence>
<dbReference type="EMBL" id="CAKOGL010000012">
    <property type="protein sequence ID" value="CAH2092732.1"/>
    <property type="molecule type" value="Genomic_DNA"/>
</dbReference>
<dbReference type="GO" id="GO:0008378">
    <property type="term" value="F:galactosyltransferase activity"/>
    <property type="evidence" value="ECO:0007669"/>
    <property type="project" value="TreeGrafter"/>
</dbReference>
<dbReference type="EC" id="2.4.1.-" evidence="11"/>
<dbReference type="AlphaFoldDB" id="A0AAU9U3M4"/>
<comment type="cofactor">
    <cofactor evidence="11">
        <name>Mn(2+)</name>
        <dbReference type="ChEBI" id="CHEBI:29035"/>
    </cofactor>
</comment>
<evidence type="ECO:0000256" key="5">
    <source>
        <dbReference type="ARBA" id="ARBA00022679"/>
    </source>
</evidence>
<keyword evidence="8" id="KW-1133">Transmembrane helix</keyword>